<sequence length="70" mass="7694">MILSIEYAPSKWLRVKEAFGLITAGFLLLAGRQITINHVVESQQVIDALVGECARTGNVEPAPENQTNDR</sequence>
<gene>
    <name evidence="1" type="ORF">Z599_25505</name>
</gene>
<accession>A0A5U3G5C2</accession>
<comment type="caution">
    <text evidence="1">The sequence shown here is derived from an EMBL/GenBank/DDBJ whole genome shotgun (WGS) entry which is preliminary data.</text>
</comment>
<organism evidence="1">
    <name type="scientific">Salmonella enterica I</name>
    <dbReference type="NCBI Taxonomy" id="59201"/>
    <lineage>
        <taxon>Bacteria</taxon>
        <taxon>Pseudomonadati</taxon>
        <taxon>Pseudomonadota</taxon>
        <taxon>Gammaproteobacteria</taxon>
        <taxon>Enterobacterales</taxon>
        <taxon>Enterobacteriaceae</taxon>
        <taxon>Salmonella</taxon>
    </lineage>
</organism>
<reference evidence="1" key="1">
    <citation type="submission" date="2018-07" db="EMBL/GenBank/DDBJ databases">
        <authorList>
            <consortium name="GenomeTrakr network: Whole genome sequencing for foodborne pathogen traceback"/>
        </authorList>
    </citation>
    <scope>NUCLEOTIDE SEQUENCE</scope>
    <source>
        <strain evidence="1">MDH-2013-00175</strain>
    </source>
</reference>
<dbReference type="AlphaFoldDB" id="A0A5U3G5C2"/>
<name>A0A5U3G5C2_SALET</name>
<protein>
    <submittedName>
        <fullName evidence="1">Uncharacterized protein</fullName>
    </submittedName>
</protein>
<dbReference type="EMBL" id="AAGLQK010000068">
    <property type="protein sequence ID" value="EBP4061019.1"/>
    <property type="molecule type" value="Genomic_DNA"/>
</dbReference>
<proteinExistence type="predicted"/>
<evidence type="ECO:0000313" key="1">
    <source>
        <dbReference type="EMBL" id="EBP4061019.1"/>
    </source>
</evidence>